<evidence type="ECO:0000313" key="2">
    <source>
        <dbReference type="EMBL" id="KAJ0396996.1"/>
    </source>
</evidence>
<name>A0AAD5LZH0_PYTIN</name>
<keyword evidence="1" id="KW-0472">Membrane</keyword>
<feature type="transmembrane region" description="Helical" evidence="1">
    <location>
        <begin position="334"/>
        <end position="358"/>
    </location>
</feature>
<dbReference type="SUPFAM" id="SSF52058">
    <property type="entry name" value="L domain-like"/>
    <property type="match status" value="1"/>
</dbReference>
<dbReference type="InterPro" id="IPR032675">
    <property type="entry name" value="LRR_dom_sf"/>
</dbReference>
<feature type="transmembrane region" description="Helical" evidence="1">
    <location>
        <begin position="55"/>
        <end position="76"/>
    </location>
</feature>
<dbReference type="Gene3D" id="3.80.10.10">
    <property type="entry name" value="Ribonuclease Inhibitor"/>
    <property type="match status" value="1"/>
</dbReference>
<comment type="caution">
    <text evidence="2">The sequence shown here is derived from an EMBL/GenBank/DDBJ whole genome shotgun (WGS) entry which is preliminary data.</text>
</comment>
<organism evidence="2 3">
    <name type="scientific">Pythium insidiosum</name>
    <name type="common">Pythiosis disease agent</name>
    <dbReference type="NCBI Taxonomy" id="114742"/>
    <lineage>
        <taxon>Eukaryota</taxon>
        <taxon>Sar</taxon>
        <taxon>Stramenopiles</taxon>
        <taxon>Oomycota</taxon>
        <taxon>Peronosporomycetes</taxon>
        <taxon>Pythiales</taxon>
        <taxon>Pythiaceae</taxon>
        <taxon>Pythium</taxon>
    </lineage>
</organism>
<reference evidence="2" key="1">
    <citation type="submission" date="2021-12" db="EMBL/GenBank/DDBJ databases">
        <title>Prjna785345.</title>
        <authorList>
            <person name="Rujirawat T."/>
            <person name="Krajaejun T."/>
        </authorList>
    </citation>
    <scope>NUCLEOTIDE SEQUENCE</scope>
    <source>
        <strain evidence="2">Pi057C3</strain>
    </source>
</reference>
<evidence type="ECO:0000313" key="3">
    <source>
        <dbReference type="Proteomes" id="UP001209570"/>
    </source>
</evidence>
<proteinExistence type="predicted"/>
<accession>A0AAD5LZH0</accession>
<dbReference type="AlphaFoldDB" id="A0AAD5LZH0"/>
<dbReference type="Proteomes" id="UP001209570">
    <property type="component" value="Unassembled WGS sequence"/>
</dbReference>
<evidence type="ECO:0000256" key="1">
    <source>
        <dbReference type="SAM" id="Phobius"/>
    </source>
</evidence>
<feature type="transmembrane region" description="Helical" evidence="1">
    <location>
        <begin position="214"/>
        <end position="233"/>
    </location>
</feature>
<feature type="transmembrane region" description="Helical" evidence="1">
    <location>
        <begin position="174"/>
        <end position="194"/>
    </location>
</feature>
<gene>
    <name evidence="2" type="ORF">P43SY_007235</name>
</gene>
<sequence>MTAPSRHLAILWWLVGAVQLLAATYAFHVAKLYDYVYSTRLVQFLYSRPEPFMRAFVFVQYLTVGGYALSFGIALTKRLWREIRRRHHTRVGPVQVQVLPMGTATPRDSSSDPRCAFWRRLLRRGARLLVSGVQSIRQSWSRHNVELMQLRTLVEVSLQTSQAKQLSELVSSVWINRFFALTLVANCWFAPVVHAAMRHRSRAAVELTQSLVDAALDITYAMLIPLAIFYPYYRDFNQKEGSFPWEFFYLDAWYVGAVTEMRHVLVTSWLDFLGKAMPSLSLVMRLVQIERLLTTIAENPTPTGSVLRTQVSRACVSTEAKLRVRYRASVLSRVLNALLACWGVVILSLHLHVSVIAWRFQDSSCLRELRPWGRPVYTCAVVEVSCAARQIVGREREMHAALQDLDAGAVHSLIVSHCPALEMPPRITAFSSVTVLKIYNSTISAWREEAALTDAAHPLLQSVFLPLVNMSEIPIGLRSRDFPRDAWDLEFSGSNITTLPPELEFSWTPVTLFIFEWNPRLTEIPPVLARLPKLTSLLLSGNGIAHVPDRLLSRLAFRQLKLTANPLQTLPLGIGRWRPKAYALFSGSNISEIPLEWRSADTKPIRLEAAGTPLCDSLLARANASSANEVRVVVDEIPVICQRVPAAIEPDYPMALEARQRRRLSGQQLGSG</sequence>
<protein>
    <submittedName>
        <fullName evidence="2">Uncharacterized protein</fullName>
    </submittedName>
</protein>
<dbReference type="EMBL" id="JAKCXM010000271">
    <property type="protein sequence ID" value="KAJ0396996.1"/>
    <property type="molecule type" value="Genomic_DNA"/>
</dbReference>
<keyword evidence="1" id="KW-1133">Transmembrane helix</keyword>
<keyword evidence="3" id="KW-1185">Reference proteome</keyword>
<keyword evidence="1" id="KW-0812">Transmembrane</keyword>